<proteinExistence type="predicted"/>
<gene>
    <name evidence="1" type="ORF">SDC9_40608</name>
</gene>
<evidence type="ECO:0000313" key="1">
    <source>
        <dbReference type="EMBL" id="MPL94454.1"/>
    </source>
</evidence>
<dbReference type="EMBL" id="VSSQ01000428">
    <property type="protein sequence ID" value="MPL94454.1"/>
    <property type="molecule type" value="Genomic_DNA"/>
</dbReference>
<dbReference type="AlphaFoldDB" id="A0A644VSS2"/>
<organism evidence="1">
    <name type="scientific">bioreactor metagenome</name>
    <dbReference type="NCBI Taxonomy" id="1076179"/>
    <lineage>
        <taxon>unclassified sequences</taxon>
        <taxon>metagenomes</taxon>
        <taxon>ecological metagenomes</taxon>
    </lineage>
</organism>
<accession>A0A644VSS2</accession>
<comment type="caution">
    <text evidence="1">The sequence shown here is derived from an EMBL/GenBank/DDBJ whole genome shotgun (WGS) entry which is preliminary data.</text>
</comment>
<name>A0A644VSS2_9ZZZZ</name>
<reference evidence="1" key="1">
    <citation type="submission" date="2019-08" db="EMBL/GenBank/DDBJ databases">
        <authorList>
            <person name="Kucharzyk K."/>
            <person name="Murdoch R.W."/>
            <person name="Higgins S."/>
            <person name="Loffler F."/>
        </authorList>
    </citation>
    <scope>NUCLEOTIDE SEQUENCE</scope>
</reference>
<sequence>MIKTILAVIGAIVVILVAGSFALGFITELNEPSDSIINENITIDYIGGQITSQEGYSLINSTEYGLCIKVPLKYYPISIFEPNTTIKINNKEYEIVDYIELNTDGQTNDLVAVNQI</sequence>
<protein>
    <submittedName>
        <fullName evidence="1">Uncharacterized protein</fullName>
    </submittedName>
</protein>